<dbReference type="Proteomes" id="UP001156398">
    <property type="component" value="Unassembled WGS sequence"/>
</dbReference>
<feature type="compositionally biased region" description="Polar residues" evidence="1">
    <location>
        <begin position="231"/>
        <end position="240"/>
    </location>
</feature>
<proteinExistence type="predicted"/>
<dbReference type="EMBL" id="JAAGKO020000016">
    <property type="protein sequence ID" value="MDI5963670.1"/>
    <property type="molecule type" value="Genomic_DNA"/>
</dbReference>
<organism evidence="3 4">
    <name type="scientific">Streptantibioticus silvisoli</name>
    <dbReference type="NCBI Taxonomy" id="2705255"/>
    <lineage>
        <taxon>Bacteria</taxon>
        <taxon>Bacillati</taxon>
        <taxon>Actinomycetota</taxon>
        <taxon>Actinomycetes</taxon>
        <taxon>Kitasatosporales</taxon>
        <taxon>Streptomycetaceae</taxon>
        <taxon>Streptantibioticus</taxon>
    </lineage>
</organism>
<dbReference type="RefSeq" id="WP_271325797.1">
    <property type="nucleotide sequence ID" value="NZ_JAAGKO020000016.1"/>
</dbReference>
<gene>
    <name evidence="3" type="ORF">POF43_013250</name>
</gene>
<dbReference type="InterPro" id="IPR007410">
    <property type="entry name" value="LpqE-like"/>
</dbReference>
<dbReference type="SUPFAM" id="SSF110087">
    <property type="entry name" value="DR1885-like metal-binding protein"/>
    <property type="match status" value="1"/>
</dbReference>
<evidence type="ECO:0008006" key="5">
    <source>
        <dbReference type="Google" id="ProtNLM"/>
    </source>
</evidence>
<reference evidence="3 4" key="1">
    <citation type="submission" date="2023-05" db="EMBL/GenBank/DDBJ databases">
        <title>Streptantibioticus silvisoli sp. nov., acidotolerant actinomycetes 1 from pine litter.</title>
        <authorList>
            <person name="Swiecimska M."/>
            <person name="Golinska P."/>
            <person name="Sangal V."/>
            <person name="Wachnowicz B."/>
            <person name="Goodfellow M."/>
        </authorList>
    </citation>
    <scope>NUCLEOTIDE SEQUENCE [LARGE SCALE GENOMIC DNA]</scope>
    <source>
        <strain evidence="3 4">SL54</strain>
    </source>
</reference>
<evidence type="ECO:0000256" key="2">
    <source>
        <dbReference type="SAM" id="SignalP"/>
    </source>
</evidence>
<dbReference type="Pfam" id="PF04314">
    <property type="entry name" value="PCuAC"/>
    <property type="match status" value="1"/>
</dbReference>
<evidence type="ECO:0000313" key="3">
    <source>
        <dbReference type="EMBL" id="MDI5963670.1"/>
    </source>
</evidence>
<protein>
    <recommendedName>
        <fullName evidence="5">DUF461 domain-containing protein</fullName>
    </recommendedName>
</protein>
<name>A0ABT6VZW5_9ACTN</name>
<feature type="compositionally biased region" description="Low complexity" evidence="1">
    <location>
        <begin position="176"/>
        <end position="204"/>
    </location>
</feature>
<feature type="region of interest" description="Disordered" evidence="1">
    <location>
        <begin position="172"/>
        <end position="240"/>
    </location>
</feature>
<comment type="caution">
    <text evidence="3">The sequence shown here is derived from an EMBL/GenBank/DDBJ whole genome shotgun (WGS) entry which is preliminary data.</text>
</comment>
<evidence type="ECO:0000313" key="4">
    <source>
        <dbReference type="Proteomes" id="UP001156398"/>
    </source>
</evidence>
<feature type="compositionally biased region" description="Low complexity" evidence="1">
    <location>
        <begin position="214"/>
        <end position="227"/>
    </location>
</feature>
<keyword evidence="2" id="KW-0732">Signal</keyword>
<accession>A0ABT6VZW5</accession>
<sequence>MSSSLRRGVIAAVITLSIAPLAAACGVGQDPQSLEVKPDSVATTVGDIEIQNAFIITEPQGSGAAVFTGRVFNNSTSAQQLTSITVQGSAAQAKLTGADGKAGPITIPANGSVALGGKGNPVAELSGSQGLDVGGFQKAVLDFSSTGQVTVDPAVVPAEHYFAPYGPSVEATPSTAALPSTLPSGSASAPAGAVSGAPSASTTAKAGKPGTVTAKPSKAGAKPGKGAQSELPVSSKSPKA</sequence>
<dbReference type="PROSITE" id="PS51257">
    <property type="entry name" value="PROKAR_LIPOPROTEIN"/>
    <property type="match status" value="1"/>
</dbReference>
<keyword evidence="4" id="KW-1185">Reference proteome</keyword>
<feature type="signal peptide" evidence="2">
    <location>
        <begin position="1"/>
        <end position="24"/>
    </location>
</feature>
<dbReference type="InterPro" id="IPR036182">
    <property type="entry name" value="PCuAC_sf"/>
</dbReference>
<evidence type="ECO:0000256" key="1">
    <source>
        <dbReference type="SAM" id="MobiDB-lite"/>
    </source>
</evidence>
<feature type="chain" id="PRO_5046981036" description="DUF461 domain-containing protein" evidence="2">
    <location>
        <begin position="25"/>
        <end position="240"/>
    </location>
</feature>